<dbReference type="Pfam" id="PF09992">
    <property type="entry name" value="NAGPA"/>
    <property type="match status" value="1"/>
</dbReference>
<sequence>MNGSLQAIRQWSLIKKTLFVIALLTFVTSSFLYLTAPGGKIRQWLAETVITTQHRSWAWIFVGAERRDLMVKKLQNDIELAAAEEQNLGLVSVRKHDQKHRSINELIKVEDISSQFYKGKKMYVYDPTTIKIMTPSKVGEGERITSMVNRTGAVAGLNGGAFNDPEGLGNGFAALGMIVSEGEIIFTDQDGSIPQHIVGFTKEGRLVVGKYDAFELRDMGVTEAVSFYPRLIANGKPLITSGDGGWGRAPRSVVGQRADGTVIFIVVDGRQTHSVGATLKEMQDLLLEEGCVIAGNLDGGASSELVVDGELVTKPSSRYGERRLPSAFLVYDNPGSVKAPRIWDGIDKIDAGGSYDHPDFLREQAEKKAKQQNNPSNPPAKPATETDKTKTTPGKQDSVKHDTEKTPNGSGTPADNKDGKDNKDNKANTPTGGKTSPPTGTTGKGATGSPGKGEGTGIGSGAGSGNPANAEGDKEGSGGISDNNKAPASNTQSPGKSDSNPSETPAGSKGTTPGNNTGTGAADSSSPPPSGGQANNPAKTGEPPSGSTGSNASGQSPASGNNNPEKSDAGKTAQDPNPPAQPPAGTKTP</sequence>
<accession>A0ABU9DT36</accession>
<feature type="region of interest" description="Disordered" evidence="1">
    <location>
        <begin position="365"/>
        <end position="589"/>
    </location>
</feature>
<keyword evidence="2" id="KW-0472">Membrane</keyword>
<feature type="compositionally biased region" description="Low complexity" evidence="1">
    <location>
        <begin position="427"/>
        <end position="441"/>
    </location>
</feature>
<feature type="compositionally biased region" description="Gly residues" evidence="1">
    <location>
        <begin position="442"/>
        <end position="464"/>
    </location>
</feature>
<name>A0ABU9DT36_9BACL</name>
<proteinExistence type="predicted"/>
<keyword evidence="4" id="KW-0378">Hydrolase</keyword>
<keyword evidence="2" id="KW-1133">Transmembrane helix</keyword>
<dbReference type="GO" id="GO:0016798">
    <property type="term" value="F:hydrolase activity, acting on glycosyl bonds"/>
    <property type="evidence" value="ECO:0007669"/>
    <property type="project" value="UniProtKB-KW"/>
</dbReference>
<feature type="compositionally biased region" description="Polar residues" evidence="1">
    <location>
        <begin position="545"/>
        <end position="564"/>
    </location>
</feature>
<dbReference type="Proteomes" id="UP001469365">
    <property type="component" value="Unassembled WGS sequence"/>
</dbReference>
<feature type="domain" description="Phosphodiester glycosidase" evidence="3">
    <location>
        <begin position="152"/>
        <end position="331"/>
    </location>
</feature>
<feature type="compositionally biased region" description="Low complexity" evidence="1">
    <location>
        <begin position="510"/>
        <end position="538"/>
    </location>
</feature>
<dbReference type="InterPro" id="IPR018711">
    <property type="entry name" value="NAGPA"/>
</dbReference>
<dbReference type="PANTHER" id="PTHR40446:SF2">
    <property type="entry name" value="N-ACETYLGLUCOSAMINE-1-PHOSPHODIESTER ALPHA-N-ACETYLGLUCOSAMINIDASE"/>
    <property type="match status" value="1"/>
</dbReference>
<feature type="compositionally biased region" description="Basic and acidic residues" evidence="1">
    <location>
        <begin position="415"/>
        <end position="426"/>
    </location>
</feature>
<evidence type="ECO:0000313" key="5">
    <source>
        <dbReference type="Proteomes" id="UP001469365"/>
    </source>
</evidence>
<reference evidence="4 5" key="1">
    <citation type="submission" date="2024-04" db="EMBL/GenBank/DDBJ databases">
        <title>draft genome sequnece of Paenibacillus filicis.</title>
        <authorList>
            <person name="Kim D.-U."/>
        </authorList>
    </citation>
    <scope>NUCLEOTIDE SEQUENCE [LARGE SCALE GENOMIC DNA]</scope>
    <source>
        <strain evidence="4 5">KACC14197</strain>
    </source>
</reference>
<organism evidence="4 5">
    <name type="scientific">Paenibacillus filicis</name>
    <dbReference type="NCBI Taxonomy" id="669464"/>
    <lineage>
        <taxon>Bacteria</taxon>
        <taxon>Bacillati</taxon>
        <taxon>Bacillota</taxon>
        <taxon>Bacilli</taxon>
        <taxon>Bacillales</taxon>
        <taxon>Paenibacillaceae</taxon>
        <taxon>Paenibacillus</taxon>
    </lineage>
</organism>
<keyword evidence="4" id="KW-0326">Glycosidase</keyword>
<evidence type="ECO:0000256" key="2">
    <source>
        <dbReference type="SAM" id="Phobius"/>
    </source>
</evidence>
<dbReference type="PANTHER" id="PTHR40446">
    <property type="entry name" value="N-ACETYLGLUCOSAMINE-1-PHOSPHODIESTER ALPHA-N-ACETYLGLUCOSAMINIDASE"/>
    <property type="match status" value="1"/>
</dbReference>
<feature type="transmembrane region" description="Helical" evidence="2">
    <location>
        <begin position="18"/>
        <end position="36"/>
    </location>
</feature>
<keyword evidence="2" id="KW-0812">Transmembrane</keyword>
<feature type="compositionally biased region" description="Polar residues" evidence="1">
    <location>
        <begin position="480"/>
        <end position="505"/>
    </location>
</feature>
<keyword evidence="5" id="KW-1185">Reference proteome</keyword>
<dbReference type="EMBL" id="JBBPCC010000020">
    <property type="protein sequence ID" value="MEK8131337.1"/>
    <property type="molecule type" value="Genomic_DNA"/>
</dbReference>
<evidence type="ECO:0000259" key="3">
    <source>
        <dbReference type="Pfam" id="PF09992"/>
    </source>
</evidence>
<protein>
    <submittedName>
        <fullName evidence="4">Phosphodiester glycosidase family protein</fullName>
    </submittedName>
</protein>
<evidence type="ECO:0000256" key="1">
    <source>
        <dbReference type="SAM" id="MobiDB-lite"/>
    </source>
</evidence>
<gene>
    <name evidence="4" type="ORF">WMW72_25850</name>
</gene>
<comment type="caution">
    <text evidence="4">The sequence shown here is derived from an EMBL/GenBank/DDBJ whole genome shotgun (WGS) entry which is preliminary data.</text>
</comment>
<evidence type="ECO:0000313" key="4">
    <source>
        <dbReference type="EMBL" id="MEK8131337.1"/>
    </source>
</evidence>